<keyword evidence="7 12" id="KW-1133">Transmembrane helix</keyword>
<keyword evidence="10 12" id="KW-0472">Membrane</keyword>
<dbReference type="Proteomes" id="UP000622890">
    <property type="component" value="Unassembled WGS sequence"/>
</dbReference>
<proteinExistence type="inferred from homology"/>
<evidence type="ECO:0000256" key="12">
    <source>
        <dbReference type="SAM" id="Phobius"/>
    </source>
</evidence>
<accession>A0A934SVV6</accession>
<evidence type="ECO:0000256" key="7">
    <source>
        <dbReference type="ARBA" id="ARBA00022989"/>
    </source>
</evidence>
<feature type="transmembrane region" description="Helical" evidence="12">
    <location>
        <begin position="294"/>
        <end position="314"/>
    </location>
</feature>
<feature type="transmembrane region" description="Helical" evidence="12">
    <location>
        <begin position="257"/>
        <end position="274"/>
    </location>
</feature>
<evidence type="ECO:0000313" key="14">
    <source>
        <dbReference type="EMBL" id="MBK4736564.1"/>
    </source>
</evidence>
<feature type="transmembrane region" description="Helical" evidence="12">
    <location>
        <begin position="98"/>
        <end position="120"/>
    </location>
</feature>
<dbReference type="InterPro" id="IPR006153">
    <property type="entry name" value="Cation/H_exchanger_TM"/>
</dbReference>
<evidence type="ECO:0000256" key="9">
    <source>
        <dbReference type="ARBA" id="ARBA00023065"/>
    </source>
</evidence>
<dbReference type="GO" id="GO:0015386">
    <property type="term" value="F:potassium:proton antiporter activity"/>
    <property type="evidence" value="ECO:0007669"/>
    <property type="project" value="TreeGrafter"/>
</dbReference>
<keyword evidence="4" id="KW-0050">Antiport</keyword>
<evidence type="ECO:0000256" key="11">
    <source>
        <dbReference type="ARBA" id="ARBA00023201"/>
    </source>
</evidence>
<evidence type="ECO:0000313" key="15">
    <source>
        <dbReference type="Proteomes" id="UP000622890"/>
    </source>
</evidence>
<feature type="transmembrane region" description="Helical" evidence="12">
    <location>
        <begin position="26"/>
        <end position="45"/>
    </location>
</feature>
<dbReference type="RefSeq" id="WP_200594137.1">
    <property type="nucleotide sequence ID" value="NZ_JAEPBG010000008.1"/>
</dbReference>
<evidence type="ECO:0000256" key="10">
    <source>
        <dbReference type="ARBA" id="ARBA00023136"/>
    </source>
</evidence>
<name>A0A934SVV6_9BURK</name>
<keyword evidence="8" id="KW-0915">Sodium</keyword>
<dbReference type="GO" id="GO:0098719">
    <property type="term" value="P:sodium ion import across plasma membrane"/>
    <property type="evidence" value="ECO:0007669"/>
    <property type="project" value="TreeGrafter"/>
</dbReference>
<evidence type="ECO:0000256" key="6">
    <source>
        <dbReference type="ARBA" id="ARBA00022692"/>
    </source>
</evidence>
<evidence type="ECO:0000259" key="13">
    <source>
        <dbReference type="Pfam" id="PF00999"/>
    </source>
</evidence>
<evidence type="ECO:0000256" key="8">
    <source>
        <dbReference type="ARBA" id="ARBA00023053"/>
    </source>
</evidence>
<comment type="similarity">
    <text evidence="2">Belongs to the monovalent cation:proton antiporter 1 (CPA1) transporter (TC 2.A.36) family.</text>
</comment>
<sequence length="415" mass="43488">MLDIAAAFLVITAVLAYFNRKYIGLPPAIGVMTIALGLSLVTIVLDRAGVGVPRDYEESLLRSVDFSELLMQGMLSLLLFAGALHVDLSALRSYRWQIAALAGVGTVASTLLVGFVLWYGLSFTSVALPLPYCLLFGALISPTDPIAVMGILRSAGAPRDVELVIAGESLFNDGVGVVLFSLLASMAVSGDAPTPVQGAMLLMREAGGGIALGLALGYVAYRMLKSINSYQEEVLITLATVIGGYALASRLHVSGPLAMVVVGLIVGNHGRALAMSDKTRMHVDMFWELIDEILNAVLFVLIGLEVVVIAFSSGLAVGGLIAIAITLGARLVTAGMPIGLLRPVFRLPAGAWKVLTWGGLRGGISVALALSLPASPQRDIVVGLTYMVVVFSILGQGLSIGKVVRRSMPCSMHSS</sequence>
<comment type="caution">
    <text evidence="14">The sequence shown here is derived from an EMBL/GenBank/DDBJ whole genome shotgun (WGS) entry which is preliminary data.</text>
</comment>
<dbReference type="Gene3D" id="6.10.140.1330">
    <property type="match status" value="1"/>
</dbReference>
<keyword evidence="15" id="KW-1185">Reference proteome</keyword>
<evidence type="ECO:0000256" key="5">
    <source>
        <dbReference type="ARBA" id="ARBA00022475"/>
    </source>
</evidence>
<feature type="transmembrane region" description="Helical" evidence="12">
    <location>
        <begin position="233"/>
        <end position="251"/>
    </location>
</feature>
<dbReference type="InterPro" id="IPR018422">
    <property type="entry name" value="Cation/H_exchanger_CPA1"/>
</dbReference>
<dbReference type="PANTHER" id="PTHR10110">
    <property type="entry name" value="SODIUM/HYDROGEN EXCHANGER"/>
    <property type="match status" value="1"/>
</dbReference>
<keyword evidence="3" id="KW-0813">Transport</keyword>
<reference evidence="14" key="1">
    <citation type="submission" date="2021-01" db="EMBL/GenBank/DDBJ databases">
        <title>Genome sequence of strain Noviherbaspirillum sp. DKR-6.</title>
        <authorList>
            <person name="Chaudhary D.K."/>
        </authorList>
    </citation>
    <scope>NUCLEOTIDE SEQUENCE</scope>
    <source>
        <strain evidence="14">DKR-6</strain>
    </source>
</reference>
<feature type="transmembrane region" description="Helical" evidence="12">
    <location>
        <begin position="132"/>
        <end position="152"/>
    </location>
</feature>
<feature type="transmembrane region" description="Helical" evidence="12">
    <location>
        <begin position="66"/>
        <end position="86"/>
    </location>
</feature>
<dbReference type="EMBL" id="JAEPBG010000008">
    <property type="protein sequence ID" value="MBK4736564.1"/>
    <property type="molecule type" value="Genomic_DNA"/>
</dbReference>
<keyword evidence="11" id="KW-0739">Sodium transport</keyword>
<keyword evidence="6 12" id="KW-0812">Transmembrane</keyword>
<comment type="subcellular location">
    <subcellularLocation>
        <location evidence="1">Cell membrane</location>
        <topology evidence="1">Multi-pass membrane protein</topology>
    </subcellularLocation>
</comment>
<feature type="transmembrane region" description="Helical" evidence="12">
    <location>
        <begin position="354"/>
        <end position="374"/>
    </location>
</feature>
<evidence type="ECO:0000256" key="4">
    <source>
        <dbReference type="ARBA" id="ARBA00022449"/>
    </source>
</evidence>
<dbReference type="GO" id="GO:0015385">
    <property type="term" value="F:sodium:proton antiporter activity"/>
    <property type="evidence" value="ECO:0007669"/>
    <property type="project" value="InterPro"/>
</dbReference>
<dbReference type="AlphaFoldDB" id="A0A934SVV6"/>
<feature type="transmembrane region" description="Helical" evidence="12">
    <location>
        <begin position="201"/>
        <end position="221"/>
    </location>
</feature>
<organism evidence="14 15">
    <name type="scientific">Noviherbaspirillum pedocola</name>
    <dbReference type="NCBI Taxonomy" id="2801341"/>
    <lineage>
        <taxon>Bacteria</taxon>
        <taxon>Pseudomonadati</taxon>
        <taxon>Pseudomonadota</taxon>
        <taxon>Betaproteobacteria</taxon>
        <taxon>Burkholderiales</taxon>
        <taxon>Oxalobacteraceae</taxon>
        <taxon>Noviherbaspirillum</taxon>
    </lineage>
</organism>
<keyword evidence="9" id="KW-0406">Ion transport</keyword>
<dbReference type="PANTHER" id="PTHR10110:SF195">
    <property type="entry name" value="NA(+)_H(+) ANTIPORTER NHAS2"/>
    <property type="match status" value="1"/>
</dbReference>
<dbReference type="GO" id="GO:0051453">
    <property type="term" value="P:regulation of intracellular pH"/>
    <property type="evidence" value="ECO:0007669"/>
    <property type="project" value="TreeGrafter"/>
</dbReference>
<dbReference type="Pfam" id="PF00999">
    <property type="entry name" value="Na_H_Exchanger"/>
    <property type="match status" value="1"/>
</dbReference>
<feature type="transmembrane region" description="Helical" evidence="12">
    <location>
        <begin position="320"/>
        <end position="342"/>
    </location>
</feature>
<evidence type="ECO:0000256" key="1">
    <source>
        <dbReference type="ARBA" id="ARBA00004651"/>
    </source>
</evidence>
<protein>
    <submittedName>
        <fullName evidence="14">Sodium:proton antiporter</fullName>
    </submittedName>
</protein>
<feature type="domain" description="Cation/H+ exchanger transmembrane" evidence="13">
    <location>
        <begin position="11"/>
        <end position="405"/>
    </location>
</feature>
<keyword evidence="5" id="KW-1003">Cell membrane</keyword>
<evidence type="ECO:0000256" key="3">
    <source>
        <dbReference type="ARBA" id="ARBA00022448"/>
    </source>
</evidence>
<evidence type="ECO:0000256" key="2">
    <source>
        <dbReference type="ARBA" id="ARBA00007367"/>
    </source>
</evidence>
<feature type="transmembrane region" description="Helical" evidence="12">
    <location>
        <begin position="380"/>
        <end position="404"/>
    </location>
</feature>
<gene>
    <name evidence="14" type="ORF">JJB74_18220</name>
</gene>
<dbReference type="GO" id="GO:0005886">
    <property type="term" value="C:plasma membrane"/>
    <property type="evidence" value="ECO:0007669"/>
    <property type="project" value="UniProtKB-SubCell"/>
</dbReference>